<evidence type="ECO:0000256" key="1">
    <source>
        <dbReference type="SAM" id="MobiDB-lite"/>
    </source>
</evidence>
<reference evidence="2" key="1">
    <citation type="submission" date="2022-11" db="EMBL/GenBank/DDBJ databases">
        <authorList>
            <person name="Hyden B.L."/>
            <person name="Feng K."/>
            <person name="Yates T."/>
            <person name="Jawdy S."/>
            <person name="Smart L.B."/>
            <person name="Muchero W."/>
        </authorList>
    </citation>
    <scope>NUCLEOTIDE SEQUENCE</scope>
    <source>
        <tissue evidence="2">Shoot tip</tissue>
    </source>
</reference>
<comment type="caution">
    <text evidence="2">The sequence shown here is derived from an EMBL/GenBank/DDBJ whole genome shotgun (WGS) entry which is preliminary data.</text>
</comment>
<organism evidence="2 3">
    <name type="scientific">Salix purpurea</name>
    <name type="common">Purple osier willow</name>
    <dbReference type="NCBI Taxonomy" id="77065"/>
    <lineage>
        <taxon>Eukaryota</taxon>
        <taxon>Viridiplantae</taxon>
        <taxon>Streptophyta</taxon>
        <taxon>Embryophyta</taxon>
        <taxon>Tracheophyta</taxon>
        <taxon>Spermatophyta</taxon>
        <taxon>Magnoliopsida</taxon>
        <taxon>eudicotyledons</taxon>
        <taxon>Gunneridae</taxon>
        <taxon>Pentapetalae</taxon>
        <taxon>rosids</taxon>
        <taxon>fabids</taxon>
        <taxon>Malpighiales</taxon>
        <taxon>Salicaceae</taxon>
        <taxon>Saliceae</taxon>
        <taxon>Salix</taxon>
    </lineage>
</organism>
<reference evidence="2" key="2">
    <citation type="journal article" date="2023" name="Int. J. Mol. Sci.">
        <title>De Novo Assembly and Annotation of 11 Diverse Shrub Willow (Salix) Genomes Reveals Novel Gene Organization in Sex-Linked Regions.</title>
        <authorList>
            <person name="Hyden B."/>
            <person name="Feng K."/>
            <person name="Yates T.B."/>
            <person name="Jawdy S."/>
            <person name="Cereghino C."/>
            <person name="Smart L.B."/>
            <person name="Muchero W."/>
        </authorList>
    </citation>
    <scope>NUCLEOTIDE SEQUENCE</scope>
    <source>
        <tissue evidence="2">Shoot tip</tissue>
    </source>
</reference>
<dbReference type="Proteomes" id="UP001151532">
    <property type="component" value="Chromosome 8"/>
</dbReference>
<evidence type="ECO:0000313" key="3">
    <source>
        <dbReference type="Proteomes" id="UP001151532"/>
    </source>
</evidence>
<protein>
    <submittedName>
        <fullName evidence="2">Uncharacterized protein</fullName>
    </submittedName>
</protein>
<evidence type="ECO:0000313" key="2">
    <source>
        <dbReference type="EMBL" id="KAJ6725775.1"/>
    </source>
</evidence>
<dbReference type="AlphaFoldDB" id="A0A9Q0Z921"/>
<gene>
    <name evidence="2" type="ORF">OIU79_004014</name>
</gene>
<sequence length="133" mass="14889">MSGEAENPKAGGEEQKGTGDSSSARGNLVALKRFQKLKQLSEAICKFQELETPRNREPTQLSLIQRPHDLVFARHPVGLFRKRRRREIDIRTRNQGLTSSPLLQSSPLSSQLGALLATDETAQKRELNKEKIA</sequence>
<dbReference type="EMBL" id="JAPFFK010000013">
    <property type="protein sequence ID" value="KAJ6725775.1"/>
    <property type="molecule type" value="Genomic_DNA"/>
</dbReference>
<name>A0A9Q0Z921_SALPP</name>
<accession>A0A9Q0Z921</accession>
<feature type="region of interest" description="Disordered" evidence="1">
    <location>
        <begin position="1"/>
        <end position="25"/>
    </location>
</feature>
<proteinExistence type="predicted"/>
<keyword evidence="3" id="KW-1185">Reference proteome</keyword>